<gene>
    <name evidence="1" type="ORF">SAMN04487947_1190</name>
</gene>
<sequence>MIAGTMALLSRPAADPLEDYRAVGFTTLDVRDTFGYLDDKQVQQGRVASLVDAEQEEIHIVDGSIETERIPEREQVWTEWIADVDDGGWFVAEQTRGTNPTFPFETIRARTNRDVDRVQFDVPQFVRNQRDADDRNWDVWMAGRKQAADSDYEVDHTNIAYGDNATKKDAIQSEIGIGFETTWRGRVATGVLYQSGYVAIHNSSWTPEQFARFVDEELLPVAFVPETDDKSEQATLEGGEEA</sequence>
<organism evidence="1 2">
    <name type="scientific">Halogeometricum rufum</name>
    <dbReference type="NCBI Taxonomy" id="553469"/>
    <lineage>
        <taxon>Archaea</taxon>
        <taxon>Methanobacteriati</taxon>
        <taxon>Methanobacteriota</taxon>
        <taxon>Stenosarchaea group</taxon>
        <taxon>Halobacteria</taxon>
        <taxon>Halobacteriales</taxon>
        <taxon>Haloferacaceae</taxon>
        <taxon>Halogeometricum</taxon>
    </lineage>
</organism>
<keyword evidence="2" id="KW-1185">Reference proteome</keyword>
<dbReference type="Proteomes" id="UP000198531">
    <property type="component" value="Unassembled WGS sequence"/>
</dbReference>
<dbReference type="OrthoDB" id="291299at2157"/>
<reference evidence="2" key="1">
    <citation type="submission" date="2016-10" db="EMBL/GenBank/DDBJ databases">
        <authorList>
            <person name="Varghese N."/>
            <person name="Submissions S."/>
        </authorList>
    </citation>
    <scope>NUCLEOTIDE SEQUENCE [LARGE SCALE GENOMIC DNA]</scope>
    <source>
        <strain evidence="2">CGMCC 1.7736</strain>
    </source>
</reference>
<dbReference type="STRING" id="553469.SAMN04487947_1190"/>
<accession>A0A1I6GI43</accession>
<dbReference type="EMBL" id="FOYT01000001">
    <property type="protein sequence ID" value="SFR41846.1"/>
    <property type="molecule type" value="Genomic_DNA"/>
</dbReference>
<proteinExistence type="predicted"/>
<evidence type="ECO:0000313" key="2">
    <source>
        <dbReference type="Proteomes" id="UP000198531"/>
    </source>
</evidence>
<dbReference type="AlphaFoldDB" id="A0A1I6GI43"/>
<dbReference type="RefSeq" id="WP_089805486.1">
    <property type="nucleotide sequence ID" value="NZ_FOYT01000001.1"/>
</dbReference>
<name>A0A1I6GI43_9EURY</name>
<protein>
    <submittedName>
        <fullName evidence="1">Uncharacterized protein</fullName>
    </submittedName>
</protein>
<evidence type="ECO:0000313" key="1">
    <source>
        <dbReference type="EMBL" id="SFR41846.1"/>
    </source>
</evidence>